<evidence type="ECO:0000313" key="2">
    <source>
        <dbReference type="Proteomes" id="UP000231279"/>
    </source>
</evidence>
<gene>
    <name evidence="1" type="ORF">CDL12_19458</name>
</gene>
<comment type="caution">
    <text evidence="1">The sequence shown here is derived from an EMBL/GenBank/DDBJ whole genome shotgun (WGS) entry which is preliminary data.</text>
</comment>
<protein>
    <submittedName>
        <fullName evidence="1">Uncharacterized protein</fullName>
    </submittedName>
</protein>
<dbReference type="AlphaFoldDB" id="A0A2G9GRX8"/>
<keyword evidence="2" id="KW-1185">Reference proteome</keyword>
<proteinExistence type="predicted"/>
<organism evidence="1 2">
    <name type="scientific">Handroanthus impetiginosus</name>
    <dbReference type="NCBI Taxonomy" id="429701"/>
    <lineage>
        <taxon>Eukaryota</taxon>
        <taxon>Viridiplantae</taxon>
        <taxon>Streptophyta</taxon>
        <taxon>Embryophyta</taxon>
        <taxon>Tracheophyta</taxon>
        <taxon>Spermatophyta</taxon>
        <taxon>Magnoliopsida</taxon>
        <taxon>eudicotyledons</taxon>
        <taxon>Gunneridae</taxon>
        <taxon>Pentapetalae</taxon>
        <taxon>asterids</taxon>
        <taxon>lamiids</taxon>
        <taxon>Lamiales</taxon>
        <taxon>Bignoniaceae</taxon>
        <taxon>Crescentiina</taxon>
        <taxon>Tabebuia alliance</taxon>
        <taxon>Handroanthus</taxon>
    </lineage>
</organism>
<evidence type="ECO:0000313" key="1">
    <source>
        <dbReference type="EMBL" id="PIN07972.1"/>
    </source>
</evidence>
<dbReference type="Proteomes" id="UP000231279">
    <property type="component" value="Unassembled WGS sequence"/>
</dbReference>
<sequence length="77" mass="9168">MTSSYRHSLLIRTTESRCLFLRKLNYDNLRKLIAYSDTTFVLPFGEFNFLLPLCQIRYAELVYTLSINCFDNFKISK</sequence>
<dbReference type="EMBL" id="NKXS01003942">
    <property type="protein sequence ID" value="PIN07972.1"/>
    <property type="molecule type" value="Genomic_DNA"/>
</dbReference>
<reference evidence="2" key="1">
    <citation type="journal article" date="2018" name="Gigascience">
        <title>Genome assembly of the Pink Ipe (Handroanthus impetiginosus, Bignoniaceae), a highly valued, ecologically keystone Neotropical timber forest tree.</title>
        <authorList>
            <person name="Silva-Junior O.B."/>
            <person name="Grattapaglia D."/>
            <person name="Novaes E."/>
            <person name="Collevatti R.G."/>
        </authorList>
    </citation>
    <scope>NUCLEOTIDE SEQUENCE [LARGE SCALE GENOMIC DNA]</scope>
    <source>
        <strain evidence="2">cv. UFG-1</strain>
    </source>
</reference>
<name>A0A2G9GRX8_9LAMI</name>
<accession>A0A2G9GRX8</accession>